<evidence type="ECO:0000256" key="2">
    <source>
        <dbReference type="ARBA" id="ARBA00022692"/>
    </source>
</evidence>
<dbReference type="InterPro" id="IPR013980">
    <property type="entry name" value="MANSC_dom"/>
</dbReference>
<dbReference type="PANTHER" id="PTHR46182">
    <property type="entry name" value="FI19480P1"/>
    <property type="match status" value="1"/>
</dbReference>
<feature type="compositionally biased region" description="Polar residues" evidence="7">
    <location>
        <begin position="1037"/>
        <end position="1054"/>
    </location>
</feature>
<accession>A0AAU9XX28</accession>
<dbReference type="InterPro" id="IPR000203">
    <property type="entry name" value="GPS"/>
</dbReference>
<evidence type="ECO:0000256" key="7">
    <source>
        <dbReference type="SAM" id="MobiDB-lite"/>
    </source>
</evidence>
<dbReference type="Pfam" id="PF23597">
    <property type="entry name" value="KIAA0319_N"/>
    <property type="match status" value="3"/>
</dbReference>
<reference evidence="12 13" key="1">
    <citation type="submission" date="2022-05" db="EMBL/GenBank/DDBJ databases">
        <authorList>
            <consortium name="Genoscope - CEA"/>
            <person name="William W."/>
        </authorList>
    </citation>
    <scope>NUCLEOTIDE SEQUENCE [LARGE SCALE GENOMIC DNA]</scope>
</reference>
<dbReference type="InterPro" id="IPR001879">
    <property type="entry name" value="GPCR_2_extracellular_dom"/>
</dbReference>
<gene>
    <name evidence="12" type="ORF">PMEA_00033855</name>
</gene>
<dbReference type="Proteomes" id="UP001159428">
    <property type="component" value="Unassembled WGS sequence"/>
</dbReference>
<evidence type="ECO:0000259" key="11">
    <source>
        <dbReference type="PROSITE" id="PS50227"/>
    </source>
</evidence>
<evidence type="ECO:0000313" key="13">
    <source>
        <dbReference type="Proteomes" id="UP001159428"/>
    </source>
</evidence>
<feature type="transmembrane region" description="Helical" evidence="8">
    <location>
        <begin position="1464"/>
        <end position="1488"/>
    </location>
</feature>
<feature type="compositionally biased region" description="Basic residues" evidence="7">
    <location>
        <begin position="1503"/>
        <end position="1513"/>
    </location>
</feature>
<dbReference type="Gene3D" id="4.10.1240.10">
    <property type="entry name" value="GPCR, family 2, extracellular hormone receptor domain"/>
    <property type="match status" value="1"/>
</dbReference>
<feature type="domain" description="G-protein coupled receptors family 2 profile 1" evidence="11">
    <location>
        <begin position="549"/>
        <end position="606"/>
    </location>
</feature>
<evidence type="ECO:0000256" key="3">
    <source>
        <dbReference type="ARBA" id="ARBA00022989"/>
    </source>
</evidence>
<dbReference type="PROSITE" id="PS50024">
    <property type="entry name" value="SEA"/>
    <property type="match status" value="1"/>
</dbReference>
<dbReference type="InterPro" id="IPR029865">
    <property type="entry name" value="KIAA0319-like"/>
</dbReference>
<evidence type="ECO:0000256" key="4">
    <source>
        <dbReference type="ARBA" id="ARBA00023136"/>
    </source>
</evidence>
<comment type="caution">
    <text evidence="12">The sequence shown here is derived from an EMBL/GenBank/DDBJ whole genome shotgun (WGS) entry which is preliminary data.</text>
</comment>
<comment type="subcellular location">
    <subcellularLocation>
        <location evidence="1">Membrane</location>
    </subcellularLocation>
</comment>
<dbReference type="GO" id="GO:0001764">
    <property type="term" value="P:neuron migration"/>
    <property type="evidence" value="ECO:0007669"/>
    <property type="project" value="TreeGrafter"/>
</dbReference>
<feature type="region of interest" description="Disordered" evidence="7">
    <location>
        <begin position="1493"/>
        <end position="1543"/>
    </location>
</feature>
<dbReference type="PANTHER" id="PTHR46182:SF2">
    <property type="entry name" value="FI19480P1"/>
    <property type="match status" value="1"/>
</dbReference>
<dbReference type="PROSITE" id="PS50221">
    <property type="entry name" value="GAIN_B"/>
    <property type="match status" value="1"/>
</dbReference>
<feature type="region of interest" description="Disordered" evidence="7">
    <location>
        <begin position="1588"/>
        <end position="1635"/>
    </location>
</feature>
<evidence type="ECO:0000256" key="8">
    <source>
        <dbReference type="SAM" id="Phobius"/>
    </source>
</evidence>
<feature type="compositionally biased region" description="Basic and acidic residues" evidence="7">
    <location>
        <begin position="1596"/>
        <end position="1611"/>
    </location>
</feature>
<feature type="domain" description="GAIN-B" evidence="10">
    <location>
        <begin position="1284"/>
        <end position="1442"/>
    </location>
</feature>
<feature type="compositionally biased region" description="Low complexity" evidence="7">
    <location>
        <begin position="1514"/>
        <end position="1538"/>
    </location>
</feature>
<feature type="region of interest" description="Disordered" evidence="7">
    <location>
        <begin position="979"/>
        <end position="1021"/>
    </location>
</feature>
<keyword evidence="2 8" id="KW-0812">Transmembrane</keyword>
<dbReference type="InterPro" id="IPR036364">
    <property type="entry name" value="SEA_dom_sf"/>
</dbReference>
<dbReference type="EMBL" id="CALNXJ010000080">
    <property type="protein sequence ID" value="CAH3161605.1"/>
    <property type="molecule type" value="Genomic_DNA"/>
</dbReference>
<dbReference type="InterPro" id="IPR046338">
    <property type="entry name" value="GAIN_dom_sf"/>
</dbReference>
<dbReference type="GO" id="GO:0004930">
    <property type="term" value="F:G protein-coupled receptor activity"/>
    <property type="evidence" value="ECO:0007669"/>
    <property type="project" value="InterPro"/>
</dbReference>
<dbReference type="InterPro" id="IPR057244">
    <property type="entry name" value="GAIN_B"/>
</dbReference>
<keyword evidence="13" id="KW-1185">Reference proteome</keyword>
<protein>
    <submittedName>
        <fullName evidence="12">Uncharacterized protein</fullName>
    </submittedName>
</protein>
<feature type="compositionally biased region" description="Basic and acidic residues" evidence="7">
    <location>
        <begin position="1493"/>
        <end position="1502"/>
    </location>
</feature>
<name>A0AAU9XX28_9CNID</name>
<dbReference type="InterPro" id="IPR000082">
    <property type="entry name" value="SEA_dom"/>
</dbReference>
<keyword evidence="3 8" id="KW-1133">Transmembrane helix</keyword>
<evidence type="ECO:0000256" key="1">
    <source>
        <dbReference type="ARBA" id="ARBA00004370"/>
    </source>
</evidence>
<dbReference type="SUPFAM" id="SSF82671">
    <property type="entry name" value="SEA domain"/>
    <property type="match status" value="1"/>
</dbReference>
<sequence length="1635" mass="181581">MPGRRASRAFSTLVVRSDPSRTGWLFFLLSFFGFLSGSAFRATQALTCQPNSPKFNVTLRAGSASGVFLKLGRVKDVNHCGQLCCQRRNCDLAFSVDDFCYNVECQSEKMCRLKNETFFHHKVAVTLVTRSSLDTVHEKDRNIKNEDKINSSFRKDNSQKLRVPKKIKNKYQNNAIKSYQSNEKETEFELQDSFPTKAVVQLESNLIKDKNVDVSNPNSCRARRILRKVTLRSGLKSGDFSDYGQVPDINACVKHCCRQKTCDVSLLLNNHCYTLHCYKPELCKIVPAHESKLESQLAFVTRSTNEVDQEKRNKRAKKKTSSSNGGLCLHGAIFSGVSLKGGHKAGKFELLPGAKDMRSCIQNCCASQSCQVAWLLGDHCYSVSCYDKCITVRKPSDGIRSQLTLLTGKSKHPGNEKRQGIPGSKVTTEKVYNVFLTLTNQVFSDRLRDVESLEFLNLAEKLQVAVSTVFVNVPSYKSAEVISFKSDPVQSNLKLTASEKSTASEVLTPLLTAVKSGQLKSSIDGTPIIFSVSDTSFRFITSNGANLVCSAVYDYDINWKLIMFNSTDNQTCPRKAQGQTRRFCAGSETSNATWQEPNFSECVTPAYKNLHKQSKDLASRAENKKPFTPITASEVIAGLEKLVFTDTYREEIYNQPLSDQRENIQAAKKGKGTSTSKVHDKATFVKPRAKNVNKEAPKNVPVTEIPRRTPEILPTIGTTEKTKNDNAVWFSDLKTKLTQNSNLKGKSLNFPTTNVHLQPTAVVNSHSVGNKAGIPVQVNRIPTRVPVVPQQRVFGAPGVQTNAVSRSQVQYSANQRQNNFGLNRLQPNNPPPFQSTLHRSQLYQSSNPQVSHGYAPAPNPYRWSGGQAWQRNRVQGNWGRGYSPPSYSSDQLDIGRRKRDIYGNDKRTKRQNTLWYTSHQYPSQLNYLTNQRGIPSTSYQQPRNYFQRQQNSYQSPLNQVAANPYQRGYMRQTAYRQSLGMGRSPAGQQSVNEAAPNSRSQVRNSPGYGTQPGIGAGGQPAPVERWPNLANPIQSPAIQSSQKSVNSMKPSSISRIKPGTNEIPAKNVQIIPTTPRVGLLKTTGKVTVKALKTHPIQKQKELPVHTGSKKVGPQNDLSHKLQDMSGPASHVKAHDAVVPPENGKKEEHVVPMFGGDILLSVGILQQLQKFTRLSKARITEKDLKLFVNASSHILDLKNKQEWKNAQKHAEVLFKRGINVLEDSSNWDWDESQQVTNKDGNIQPVILDLVKTVQDHVMNASYNVFNSKPLITKNILVGVHTFNSDSADPSQLMIFPNYSDPLVANWSTGHDSITMAPAIFDSAATGINGQVHLMTSSFKTVSLLLPVASESGLVLNSAVFSSTVRPAVTDEIAPPVKIVLSVLNASLINYHQECVAWTTKEGQGGGKWSPKGCKLTGSNATHTTCECNHMTDFAVMANTKKDKGIGTPHPSASVPSPGGGHDRSWIGILVGILAVLVLIIIAIVLLFYWRKRRREQEQGDTPRPRPRGLRRSRSLSRSSAKPSRSSSSKSEGAASPASSHSSQFDEMIAARRRRMALDKEERARRAQEDGDDIADDDLLMKEKAMLFSDYHQPYHFLSKEDEKEATRNRREQPGSNRHSPPRRSRRSAMEGDGDEV</sequence>
<dbReference type="SMART" id="SM00303">
    <property type="entry name" value="GPS"/>
    <property type="match status" value="1"/>
</dbReference>
<feature type="domain" description="SEA" evidence="9">
    <location>
        <begin position="428"/>
        <end position="535"/>
    </location>
</feature>
<feature type="compositionally biased region" description="Polar residues" evidence="7">
    <location>
        <begin position="986"/>
        <end position="1004"/>
    </location>
</feature>
<organism evidence="12 13">
    <name type="scientific">Pocillopora meandrina</name>
    <dbReference type="NCBI Taxonomy" id="46732"/>
    <lineage>
        <taxon>Eukaryota</taxon>
        <taxon>Metazoa</taxon>
        <taxon>Cnidaria</taxon>
        <taxon>Anthozoa</taxon>
        <taxon>Hexacorallia</taxon>
        <taxon>Scleractinia</taxon>
        <taxon>Astrocoeniina</taxon>
        <taxon>Pocilloporidae</taxon>
        <taxon>Pocillopora</taxon>
    </lineage>
</organism>
<dbReference type="InterPro" id="IPR036445">
    <property type="entry name" value="GPCR_2_extracell_dom_sf"/>
</dbReference>
<dbReference type="Gene3D" id="2.60.220.50">
    <property type="match status" value="1"/>
</dbReference>
<feature type="region of interest" description="Disordered" evidence="7">
    <location>
        <begin position="1037"/>
        <end position="1059"/>
    </location>
</feature>
<dbReference type="GO" id="GO:0016020">
    <property type="term" value="C:membrane"/>
    <property type="evidence" value="ECO:0007669"/>
    <property type="project" value="UniProtKB-SubCell"/>
</dbReference>
<proteinExistence type="predicted"/>
<dbReference type="Gene3D" id="3.30.70.960">
    <property type="entry name" value="SEA domain"/>
    <property type="match status" value="1"/>
</dbReference>
<evidence type="ECO:0000313" key="12">
    <source>
        <dbReference type="EMBL" id="CAH3161605.1"/>
    </source>
</evidence>
<keyword evidence="5" id="KW-1015">Disulfide bond</keyword>
<keyword evidence="6" id="KW-0325">Glycoprotein</keyword>
<dbReference type="PROSITE" id="PS50227">
    <property type="entry name" value="G_PROTEIN_RECEP_F2_3"/>
    <property type="match status" value="1"/>
</dbReference>
<keyword evidence="4 8" id="KW-0472">Membrane</keyword>
<dbReference type="Pfam" id="PF01390">
    <property type="entry name" value="SEA"/>
    <property type="match status" value="1"/>
</dbReference>
<evidence type="ECO:0000256" key="6">
    <source>
        <dbReference type="ARBA" id="ARBA00023180"/>
    </source>
</evidence>
<evidence type="ECO:0000259" key="10">
    <source>
        <dbReference type="PROSITE" id="PS50221"/>
    </source>
</evidence>
<evidence type="ECO:0000259" key="9">
    <source>
        <dbReference type="PROSITE" id="PS50024"/>
    </source>
</evidence>
<dbReference type="Pfam" id="PF01825">
    <property type="entry name" value="GPS"/>
    <property type="match status" value="1"/>
</dbReference>
<dbReference type="Gene3D" id="1.25.40.610">
    <property type="match status" value="1"/>
</dbReference>
<dbReference type="GO" id="GO:0031410">
    <property type="term" value="C:cytoplasmic vesicle"/>
    <property type="evidence" value="ECO:0007669"/>
    <property type="project" value="TreeGrafter"/>
</dbReference>
<evidence type="ECO:0000256" key="5">
    <source>
        <dbReference type="ARBA" id="ARBA00023157"/>
    </source>
</evidence>